<sequence>MAKSVDTGLGTSHHTRTKSAILKLETLGEKQSGRVGRGIPNSYTDETDEVAALAQFGSDLDAATQADGIQSINPEMKPEAAGPPDCWTGTTDEKLLRITEKQLNRIAEERNALAEKAFERATFFGMGLPGSPQDQKDSIYLIHVGRSPFPYGN</sequence>
<comment type="caution">
    <text evidence="1">The sequence shown here is derived from an EMBL/GenBank/DDBJ whole genome shotgun (WGS) entry which is preliminary data.</text>
</comment>
<organism evidence="1 2">
    <name type="scientific">Solanum tuberosum</name>
    <name type="common">Potato</name>
    <dbReference type="NCBI Taxonomy" id="4113"/>
    <lineage>
        <taxon>Eukaryota</taxon>
        <taxon>Viridiplantae</taxon>
        <taxon>Streptophyta</taxon>
        <taxon>Embryophyta</taxon>
        <taxon>Tracheophyta</taxon>
        <taxon>Spermatophyta</taxon>
        <taxon>Magnoliopsida</taxon>
        <taxon>eudicotyledons</taxon>
        <taxon>Gunneridae</taxon>
        <taxon>Pentapetalae</taxon>
        <taxon>asterids</taxon>
        <taxon>lamiids</taxon>
        <taxon>Solanales</taxon>
        <taxon>Solanaceae</taxon>
        <taxon>Solanoideae</taxon>
        <taxon>Solaneae</taxon>
        <taxon>Solanum</taxon>
    </lineage>
</organism>
<evidence type="ECO:0000313" key="2">
    <source>
        <dbReference type="Proteomes" id="UP000826656"/>
    </source>
</evidence>
<dbReference type="Proteomes" id="UP000826656">
    <property type="component" value="Unassembled WGS sequence"/>
</dbReference>
<reference evidence="1 2" key="1">
    <citation type="journal article" date="2021" name="bioRxiv">
        <title>Chromosome-scale and haplotype-resolved genome assembly of a tetraploid potato cultivar.</title>
        <authorList>
            <person name="Sun H."/>
            <person name="Jiao W.-B."/>
            <person name="Krause K."/>
            <person name="Campoy J.A."/>
            <person name="Goel M."/>
            <person name="Folz-Donahue K."/>
            <person name="Kukat C."/>
            <person name="Huettel B."/>
            <person name="Schneeberger K."/>
        </authorList>
    </citation>
    <scope>NUCLEOTIDE SEQUENCE [LARGE SCALE GENOMIC DNA]</scope>
    <source>
        <strain evidence="1">SolTubOtavaFocal</strain>
        <tissue evidence="1">Leaves</tissue>
    </source>
</reference>
<keyword evidence="2" id="KW-1185">Reference proteome</keyword>
<evidence type="ECO:0000313" key="1">
    <source>
        <dbReference type="EMBL" id="KAH0776632.1"/>
    </source>
</evidence>
<proteinExistence type="predicted"/>
<gene>
    <name evidence="1" type="ORF">KY290_008043</name>
</gene>
<protein>
    <recommendedName>
        <fullName evidence="3">Integrase core domain containing protein</fullName>
    </recommendedName>
</protein>
<evidence type="ECO:0008006" key="3">
    <source>
        <dbReference type="Google" id="ProtNLM"/>
    </source>
</evidence>
<accession>A0ABQ7W7A8</accession>
<dbReference type="EMBL" id="JAIVGD010000003">
    <property type="protein sequence ID" value="KAH0776632.1"/>
    <property type="molecule type" value="Genomic_DNA"/>
</dbReference>
<name>A0ABQ7W7A8_SOLTU</name>